<accession>A0A3R6D179</accession>
<comment type="caution">
    <text evidence="1">The sequence shown here is derived from an EMBL/GenBank/DDBJ whole genome shotgun (WGS) entry which is preliminary data.</text>
</comment>
<proteinExistence type="predicted"/>
<name>A0A3R6D179_9FIRM</name>
<dbReference type="Pfam" id="PF14354">
    <property type="entry name" value="Lar_restr_allev"/>
    <property type="match status" value="1"/>
</dbReference>
<evidence type="ECO:0000313" key="1">
    <source>
        <dbReference type="EMBL" id="RHC12375.1"/>
    </source>
</evidence>
<organism evidence="1 2">
    <name type="scientific">Roseburia intestinalis</name>
    <dbReference type="NCBI Taxonomy" id="166486"/>
    <lineage>
        <taxon>Bacteria</taxon>
        <taxon>Bacillati</taxon>
        <taxon>Bacillota</taxon>
        <taxon>Clostridia</taxon>
        <taxon>Lachnospirales</taxon>
        <taxon>Lachnospiraceae</taxon>
        <taxon>Roseburia</taxon>
    </lineage>
</organism>
<dbReference type="Proteomes" id="UP000283513">
    <property type="component" value="Unassembled WGS sequence"/>
</dbReference>
<dbReference type="RefSeq" id="WP_118599482.1">
    <property type="nucleotide sequence ID" value="NZ_QSHO01000028.1"/>
</dbReference>
<gene>
    <name evidence="1" type="ORF">DW856_19060</name>
</gene>
<dbReference type="NCBIfam" id="TIGR03655">
    <property type="entry name" value="anti_R_Lar"/>
    <property type="match status" value="1"/>
</dbReference>
<dbReference type="AlphaFoldDB" id="A0A3R6D179"/>
<reference evidence="1 2" key="1">
    <citation type="submission" date="2018-08" db="EMBL/GenBank/DDBJ databases">
        <title>A genome reference for cultivated species of the human gut microbiota.</title>
        <authorList>
            <person name="Zou Y."/>
            <person name="Xue W."/>
            <person name="Luo G."/>
        </authorList>
    </citation>
    <scope>NUCLEOTIDE SEQUENCE [LARGE SCALE GENOMIC DNA]</scope>
    <source>
        <strain evidence="1 2">AM37-1AC</strain>
    </source>
</reference>
<dbReference type="InterPro" id="IPR019908">
    <property type="entry name" value="Toxin_RalR"/>
</dbReference>
<evidence type="ECO:0000313" key="2">
    <source>
        <dbReference type="Proteomes" id="UP000283513"/>
    </source>
</evidence>
<sequence length="93" mass="10443">MSEELKPCPFCGSTKLKIDKKSVLDRHTGLGVRLERHTYSVRCNVCHARGRSIGGIVVDEKDALANCYKHTTDKELAERAIAGWNRRANDETD</sequence>
<dbReference type="EMBL" id="QSHO01000028">
    <property type="protein sequence ID" value="RHC12375.1"/>
    <property type="molecule type" value="Genomic_DNA"/>
</dbReference>
<protein>
    <submittedName>
        <fullName evidence="1">Restriction alleviation protein, Lar family</fullName>
    </submittedName>
</protein>